<keyword evidence="6" id="KW-0963">Cytoplasm</keyword>
<dbReference type="FunFam" id="3.40.449.10:FF:000009">
    <property type="entry name" value="Uncharacterized protein"/>
    <property type="match status" value="1"/>
</dbReference>
<dbReference type="UniPathway" id="UPA00138"/>
<evidence type="ECO:0000256" key="1">
    <source>
        <dbReference type="ARBA" id="ARBA00004496"/>
    </source>
</evidence>
<dbReference type="Gene3D" id="2.170.8.10">
    <property type="entry name" value="Phosphoenolpyruvate Carboxykinase, domain 2"/>
    <property type="match status" value="1"/>
</dbReference>
<dbReference type="Pfam" id="PF01293">
    <property type="entry name" value="PEPCK_ATP"/>
    <property type="match status" value="1"/>
</dbReference>
<evidence type="ECO:0000256" key="8">
    <source>
        <dbReference type="ARBA" id="ARBA00022793"/>
    </source>
</evidence>
<evidence type="ECO:0000256" key="6">
    <source>
        <dbReference type="ARBA" id="ARBA00022490"/>
    </source>
</evidence>
<evidence type="ECO:0000313" key="14">
    <source>
        <dbReference type="Proteomes" id="UP000265515"/>
    </source>
</evidence>
<dbReference type="NCBIfam" id="TIGR00224">
    <property type="entry name" value="pckA"/>
    <property type="match status" value="1"/>
</dbReference>
<dbReference type="Gene3D" id="3.40.449.10">
    <property type="entry name" value="Phosphoenolpyruvate Carboxykinase, domain 1"/>
    <property type="match status" value="1"/>
</dbReference>
<dbReference type="GO" id="GO:0005829">
    <property type="term" value="C:cytosol"/>
    <property type="evidence" value="ECO:0007669"/>
    <property type="project" value="TreeGrafter"/>
</dbReference>
<evidence type="ECO:0000256" key="11">
    <source>
        <dbReference type="ARBA" id="ARBA00047371"/>
    </source>
</evidence>
<gene>
    <name evidence="13" type="ORF">CBR_g38782</name>
</gene>
<dbReference type="InterPro" id="IPR015994">
    <property type="entry name" value="PEPCK_ATP_CS"/>
</dbReference>
<dbReference type="Gramene" id="GBG84500">
    <property type="protein sequence ID" value="GBG84500"/>
    <property type="gene ID" value="CBR_g38782"/>
</dbReference>
<evidence type="ECO:0000313" key="13">
    <source>
        <dbReference type="EMBL" id="GBG84500.1"/>
    </source>
</evidence>
<dbReference type="InterPro" id="IPR001272">
    <property type="entry name" value="PEP_carboxykinase_ATP"/>
</dbReference>
<keyword evidence="14" id="KW-1185">Reference proteome</keyword>
<protein>
    <recommendedName>
        <fullName evidence="4">phosphoenolpyruvate carboxykinase (ATP)</fullName>
        <ecNumber evidence="4">4.1.1.49</ecNumber>
    </recommendedName>
</protein>
<dbReference type="GO" id="GO:0006094">
    <property type="term" value="P:gluconeogenesis"/>
    <property type="evidence" value="ECO:0007669"/>
    <property type="project" value="UniProtKB-UniPathway"/>
</dbReference>
<dbReference type="PANTHER" id="PTHR30031:SF0">
    <property type="entry name" value="PHOSPHOENOLPYRUVATE CARBOXYKINASE (ATP)"/>
    <property type="match status" value="1"/>
</dbReference>
<comment type="pathway">
    <text evidence="2">Carbohydrate biosynthesis; gluconeogenesis.</text>
</comment>
<dbReference type="NCBIfam" id="NF006821">
    <property type="entry name" value="PRK09344.1-3"/>
    <property type="match status" value="1"/>
</dbReference>
<dbReference type="SUPFAM" id="SSF68923">
    <property type="entry name" value="PEP carboxykinase N-terminal domain"/>
    <property type="match status" value="1"/>
</dbReference>
<dbReference type="InterPro" id="IPR008210">
    <property type="entry name" value="PEP_carboxykinase_N"/>
</dbReference>
<sequence>MRFESVLHRFTRVAGAASVSLHGRLVVRAARSSGLSGNHIHSYSSSPSCGYRLSHQLGKSRQELSLLTWESEVVGSSLGTPREATCGWWVPNREGRGQSDGRMATTAALARVSSQAAWVKSACGAVADDCRHDCTSSSSLAPRVSMPIRLESRGSQKLASSSSPIFSERKHFVQGSRAIRSTTLPIRSFPEHGCRRSMGARCEAPQSTASRDPPAARAAETLEKAKEAAHIPYVAKMSNKNILRNLSVAELYEQAIGDEDDNFIVSSGALATLSGEKTGRSPKDKRVVKDEEHQHDLWWGKGSPNIAMDQYTFMANRETAVAYLNSLDKVYVNDMFIGWDPEFRVKVRIVASRAYHSLFMHNMCIRPTQEELDNFGEPDFVIYNAGKFPVNRLTPGMTSATSVDIDLRRMEMVILGTQYAGEMKKGLFSLMNYMMPKRGVLSLHSGCNMSADGDVSLFFGLSGTGKTTLSTDPNRLLIGDDEHCWSDNGIFNIEGGCYAKCIDLSKEGEPDIYNAIRFGAVLENVVFDPHTREVDFTDGSITENTRASYPINYIHNAKVPCVGPHPKNVILLTCDAFGVLPPVSKLTLEQTMYHFISGYTAKVAGTEVGVTEPEATFSSCFGAAFIMWHPTKYASMLAERMQRHGAQAWLVNTGWTGGSYGEGHRMKLSHTRAIIDAIHDGSLKDVACTTIPIFNLQAPVACKGVPPEILNPVNQWKDKDAYHATLKKLGQLFSNNFEKFEVYEAGGETRRIDDRILKAGPQLK</sequence>
<dbReference type="GO" id="GO:0004612">
    <property type="term" value="F:phosphoenolpyruvate carboxykinase (ATP) activity"/>
    <property type="evidence" value="ECO:0007669"/>
    <property type="project" value="UniProtKB-EC"/>
</dbReference>
<evidence type="ECO:0000256" key="4">
    <source>
        <dbReference type="ARBA" id="ARBA00012363"/>
    </source>
</evidence>
<organism evidence="13 14">
    <name type="scientific">Chara braunii</name>
    <name type="common">Braun's stonewort</name>
    <dbReference type="NCBI Taxonomy" id="69332"/>
    <lineage>
        <taxon>Eukaryota</taxon>
        <taxon>Viridiplantae</taxon>
        <taxon>Streptophyta</taxon>
        <taxon>Charophyceae</taxon>
        <taxon>Charales</taxon>
        <taxon>Characeae</taxon>
        <taxon>Chara</taxon>
    </lineage>
</organism>
<dbReference type="SUPFAM" id="SSF53795">
    <property type="entry name" value="PEP carboxykinase-like"/>
    <property type="match status" value="1"/>
</dbReference>
<comment type="similarity">
    <text evidence="3">Belongs to the phosphoenolpyruvate carboxykinase (ATP) family.</text>
</comment>
<keyword evidence="7" id="KW-0547">Nucleotide-binding</keyword>
<dbReference type="STRING" id="69332.A0A388LQ80"/>
<keyword evidence="5" id="KW-0312">Gluconeogenesis</keyword>
<proteinExistence type="inferred from homology"/>
<dbReference type="Gene3D" id="3.90.228.20">
    <property type="match status" value="1"/>
</dbReference>
<evidence type="ECO:0000256" key="12">
    <source>
        <dbReference type="SAM" id="MobiDB-lite"/>
    </source>
</evidence>
<evidence type="ECO:0000256" key="2">
    <source>
        <dbReference type="ARBA" id="ARBA00004742"/>
    </source>
</evidence>
<dbReference type="PROSITE" id="PS00532">
    <property type="entry name" value="PEPCK_ATP"/>
    <property type="match status" value="1"/>
</dbReference>
<evidence type="ECO:0000256" key="5">
    <source>
        <dbReference type="ARBA" id="ARBA00022432"/>
    </source>
</evidence>
<keyword evidence="9" id="KW-0067">ATP-binding</keyword>
<comment type="subcellular location">
    <subcellularLocation>
        <location evidence="1">Cytoplasm</location>
    </subcellularLocation>
</comment>
<dbReference type="CDD" id="cd00484">
    <property type="entry name" value="PEPCK_ATP"/>
    <property type="match status" value="1"/>
</dbReference>
<dbReference type="PANTHER" id="PTHR30031">
    <property type="entry name" value="PHOSPHOENOLPYRUVATE CARBOXYKINASE ATP"/>
    <property type="match status" value="1"/>
</dbReference>
<evidence type="ECO:0000256" key="10">
    <source>
        <dbReference type="ARBA" id="ARBA00023239"/>
    </source>
</evidence>
<keyword evidence="10" id="KW-0456">Lyase</keyword>
<accession>A0A388LQ80</accession>
<comment type="caution">
    <text evidence="13">The sequence shown here is derived from an EMBL/GenBank/DDBJ whole genome shotgun (WGS) entry which is preliminary data.</text>
</comment>
<dbReference type="Proteomes" id="UP000265515">
    <property type="component" value="Unassembled WGS sequence"/>
</dbReference>
<dbReference type="EC" id="4.1.1.49" evidence="4"/>
<dbReference type="OMA" id="TWESEVV"/>
<dbReference type="OrthoDB" id="184182at2759"/>
<keyword evidence="8" id="KW-0210">Decarboxylase</keyword>
<evidence type="ECO:0000256" key="9">
    <source>
        <dbReference type="ARBA" id="ARBA00022840"/>
    </source>
</evidence>
<dbReference type="EMBL" id="BFEA01000478">
    <property type="protein sequence ID" value="GBG84500.1"/>
    <property type="molecule type" value="Genomic_DNA"/>
</dbReference>
<reference evidence="13 14" key="1">
    <citation type="journal article" date="2018" name="Cell">
        <title>The Chara Genome: Secondary Complexity and Implications for Plant Terrestrialization.</title>
        <authorList>
            <person name="Nishiyama T."/>
            <person name="Sakayama H."/>
            <person name="Vries J.D."/>
            <person name="Buschmann H."/>
            <person name="Saint-Marcoux D."/>
            <person name="Ullrich K.K."/>
            <person name="Haas F.B."/>
            <person name="Vanderstraeten L."/>
            <person name="Becker D."/>
            <person name="Lang D."/>
            <person name="Vosolsobe S."/>
            <person name="Rombauts S."/>
            <person name="Wilhelmsson P.K.I."/>
            <person name="Janitza P."/>
            <person name="Kern R."/>
            <person name="Heyl A."/>
            <person name="Rumpler F."/>
            <person name="Villalobos L.I.A.C."/>
            <person name="Clay J.M."/>
            <person name="Skokan R."/>
            <person name="Toyoda A."/>
            <person name="Suzuki Y."/>
            <person name="Kagoshima H."/>
            <person name="Schijlen E."/>
            <person name="Tajeshwar N."/>
            <person name="Catarino B."/>
            <person name="Hetherington A.J."/>
            <person name="Saltykova A."/>
            <person name="Bonnot C."/>
            <person name="Breuninger H."/>
            <person name="Symeonidi A."/>
            <person name="Radhakrishnan G.V."/>
            <person name="Van Nieuwerburgh F."/>
            <person name="Deforce D."/>
            <person name="Chang C."/>
            <person name="Karol K.G."/>
            <person name="Hedrich R."/>
            <person name="Ulvskov P."/>
            <person name="Glockner G."/>
            <person name="Delwiche C.F."/>
            <person name="Petrasek J."/>
            <person name="Van de Peer Y."/>
            <person name="Friml J."/>
            <person name="Beilby M."/>
            <person name="Dolan L."/>
            <person name="Kohara Y."/>
            <person name="Sugano S."/>
            <person name="Fujiyama A."/>
            <person name="Delaux P.-M."/>
            <person name="Quint M."/>
            <person name="TheiBen G."/>
            <person name="Hagemann M."/>
            <person name="Harholt J."/>
            <person name="Dunand C."/>
            <person name="Zachgo S."/>
            <person name="Langdale J."/>
            <person name="Maumus F."/>
            <person name="Straeten D.V.D."/>
            <person name="Gould S.B."/>
            <person name="Rensing S.A."/>
        </authorList>
    </citation>
    <scope>NUCLEOTIDE SEQUENCE [LARGE SCALE GENOMIC DNA]</scope>
    <source>
        <strain evidence="13 14">S276</strain>
    </source>
</reference>
<evidence type="ECO:0000256" key="3">
    <source>
        <dbReference type="ARBA" id="ARBA00006052"/>
    </source>
</evidence>
<dbReference type="GO" id="GO:0005524">
    <property type="term" value="F:ATP binding"/>
    <property type="evidence" value="ECO:0007669"/>
    <property type="project" value="UniProtKB-KW"/>
</dbReference>
<comment type="catalytic activity">
    <reaction evidence="11">
        <text>oxaloacetate + ATP = phosphoenolpyruvate + ADP + CO2</text>
        <dbReference type="Rhea" id="RHEA:18617"/>
        <dbReference type="ChEBI" id="CHEBI:16452"/>
        <dbReference type="ChEBI" id="CHEBI:16526"/>
        <dbReference type="ChEBI" id="CHEBI:30616"/>
        <dbReference type="ChEBI" id="CHEBI:58702"/>
        <dbReference type="ChEBI" id="CHEBI:456216"/>
        <dbReference type="EC" id="4.1.1.49"/>
    </reaction>
</comment>
<evidence type="ECO:0000256" key="7">
    <source>
        <dbReference type="ARBA" id="ARBA00022741"/>
    </source>
</evidence>
<name>A0A388LQ80_CHABU</name>
<feature type="region of interest" description="Disordered" evidence="12">
    <location>
        <begin position="198"/>
        <end position="218"/>
    </location>
</feature>
<dbReference type="NCBIfam" id="NF006820">
    <property type="entry name" value="PRK09344.1-2"/>
    <property type="match status" value="1"/>
</dbReference>
<dbReference type="InterPro" id="IPR013035">
    <property type="entry name" value="PEP_carboxykinase_C"/>
</dbReference>
<dbReference type="HAMAP" id="MF_00453">
    <property type="entry name" value="PEPCK_ATP"/>
    <property type="match status" value="1"/>
</dbReference>
<dbReference type="AlphaFoldDB" id="A0A388LQ80"/>
<dbReference type="FunFam" id="2.170.8.10:FF:000001">
    <property type="entry name" value="Phosphoenolpyruvate carboxykinase (ATP)"/>
    <property type="match status" value="1"/>
</dbReference>